<proteinExistence type="predicted"/>
<feature type="compositionally biased region" description="Basic and acidic residues" evidence="2">
    <location>
        <begin position="834"/>
        <end position="853"/>
    </location>
</feature>
<name>A0A163DJT9_DIDRA</name>
<feature type="compositionally biased region" description="Low complexity" evidence="2">
    <location>
        <begin position="711"/>
        <end position="723"/>
    </location>
</feature>
<dbReference type="PANTHER" id="PTHR28298">
    <property type="entry name" value="EISOSOME PROTEIN 1"/>
    <property type="match status" value="1"/>
</dbReference>
<feature type="compositionally biased region" description="Polar residues" evidence="2">
    <location>
        <begin position="19"/>
        <end position="33"/>
    </location>
</feature>
<evidence type="ECO:0000313" key="4">
    <source>
        <dbReference type="Proteomes" id="UP000076837"/>
    </source>
</evidence>
<dbReference type="PANTHER" id="PTHR28298:SF1">
    <property type="entry name" value="EISOSOME PROTEIN 1"/>
    <property type="match status" value="1"/>
</dbReference>
<dbReference type="OrthoDB" id="4070583at2759"/>
<gene>
    <name evidence="3" type="ORF">ST47_g5828</name>
</gene>
<evidence type="ECO:0000313" key="3">
    <source>
        <dbReference type="EMBL" id="KZM23201.1"/>
    </source>
</evidence>
<feature type="compositionally biased region" description="Low complexity" evidence="2">
    <location>
        <begin position="660"/>
        <end position="678"/>
    </location>
</feature>
<evidence type="ECO:0000256" key="2">
    <source>
        <dbReference type="SAM" id="MobiDB-lite"/>
    </source>
</evidence>
<feature type="region of interest" description="Disordered" evidence="2">
    <location>
        <begin position="412"/>
        <end position="443"/>
    </location>
</feature>
<dbReference type="AlphaFoldDB" id="A0A163DJT9"/>
<dbReference type="EMBL" id="JYNV01000200">
    <property type="protein sequence ID" value="KZM23201.1"/>
    <property type="molecule type" value="Genomic_DNA"/>
</dbReference>
<organism evidence="3 4">
    <name type="scientific">Didymella rabiei</name>
    <name type="common">Chickpea ascochyta blight fungus</name>
    <name type="synonym">Mycosphaerella rabiei</name>
    <dbReference type="NCBI Taxonomy" id="5454"/>
    <lineage>
        <taxon>Eukaryota</taxon>
        <taxon>Fungi</taxon>
        <taxon>Dikarya</taxon>
        <taxon>Ascomycota</taxon>
        <taxon>Pezizomycotina</taxon>
        <taxon>Dothideomycetes</taxon>
        <taxon>Pleosporomycetidae</taxon>
        <taxon>Pleosporales</taxon>
        <taxon>Pleosporineae</taxon>
        <taxon>Didymellaceae</taxon>
        <taxon>Ascochyta</taxon>
    </lineage>
</organism>
<dbReference type="GO" id="GO:0070941">
    <property type="term" value="P:eisosome assembly"/>
    <property type="evidence" value="ECO:0007669"/>
    <property type="project" value="TreeGrafter"/>
</dbReference>
<feature type="compositionally biased region" description="Basic residues" evidence="2">
    <location>
        <begin position="416"/>
        <end position="425"/>
    </location>
</feature>
<feature type="compositionally biased region" description="Basic and acidic residues" evidence="2">
    <location>
        <begin position="562"/>
        <end position="648"/>
    </location>
</feature>
<protein>
    <submittedName>
        <fullName evidence="3">Uncharacterized protein</fullName>
    </submittedName>
</protein>
<keyword evidence="4" id="KW-1185">Reference proteome</keyword>
<feature type="region of interest" description="Disordered" evidence="2">
    <location>
        <begin position="1"/>
        <end position="56"/>
    </location>
</feature>
<feature type="compositionally biased region" description="Polar residues" evidence="2">
    <location>
        <begin position="692"/>
        <end position="705"/>
    </location>
</feature>
<feature type="compositionally biased region" description="Basic and acidic residues" evidence="2">
    <location>
        <begin position="864"/>
        <end position="884"/>
    </location>
</feature>
<feature type="region of interest" description="Disordered" evidence="2">
    <location>
        <begin position="562"/>
        <end position="884"/>
    </location>
</feature>
<sequence>MATTGLPTAVPHIGDVAPLNSTADAPPRTSTDTGMRCPDPSAHVRQSHSNALQNQASTAALYSTRPANEQQRINPLGPDGKLSSASAAASLKYAKASDLPSFPVVGIDTSSSAGAAALLANQNKKSPEWWKPEQSSTAGKAALLANNYKMKPLWQPEASAAGSKAALLAHRDGVKLNLWQPEASADGNSAANIAMRKTGLGPQIDYGYTEDGRKKALVAATGAHSAAGRKRAQSIPMSVPLYPDSKNSAKNALNAATVAHSPSMRASKAPAVQLQDSNRLGSGAMEAARIQHARSAREMYTSAPPVALEVEEKNRNDALRASAIVMAKKMYDIQQQHIEGASGRSGVSAARTGATAAHGQQPATSEADIKQQAMQYIGIQEAAQKLAQERLAKIGYDENAAYRSYYGYDKQSRSKLSMRRGRPRARSTSEAPPQDSDSDEDDFRSRRIRNQMKRFNEQLADVDARKRDQDRKGLIAAAERKVQAQMQGLDKDIYNKTGKMSNSMMDDWDEKARQRALANSEARMENHGRVMIGNGKWMDQAEIDAIAQARLQPTLDEITEKAEKRRAEDAERQSELEKKQRKEQEEKARLAEIKNEERRGKDEEKRAAKARNAEEKAAAKQAKDAEKTRKAEEDRLVKEEQRKSKEASRAAPTARPALGTTVVATPTAAVPATAAAATDANNDLYEEPTAPTGLSNITVPTQDSTVMAPASTDPTSPTSPNSSKGLKSILNKLKRRSKHDSAVTTGAEGKTTERDNTGFIGGASLRASESKSHSLTTPSTSHAEASSTTRPTDLGDVEPTVVPHVKDDGYSDISSLSSDDEEMTRGRPRPARLLSDDTRASSDFEEARDHFDQDLAPPPTFTSEVDKGRLSSPVRDSKFHEVGI</sequence>
<keyword evidence="1" id="KW-0175">Coiled coil</keyword>
<dbReference type="InterPro" id="IPR024527">
    <property type="entry name" value="Eisosome1"/>
</dbReference>
<dbReference type="Pfam" id="PF12757">
    <property type="entry name" value="Eisosome1"/>
    <property type="match status" value="1"/>
</dbReference>
<accession>A0A163DJT9</accession>
<dbReference type="Proteomes" id="UP000076837">
    <property type="component" value="Unassembled WGS sequence"/>
</dbReference>
<reference evidence="3 4" key="1">
    <citation type="journal article" date="2016" name="Sci. Rep.">
        <title>Draft genome sequencing and secretome analysis of fungal phytopathogen Ascochyta rabiei provides insight into the necrotrophic effector repertoire.</title>
        <authorList>
            <person name="Verma S."/>
            <person name="Gazara R.K."/>
            <person name="Nizam S."/>
            <person name="Parween S."/>
            <person name="Chattopadhyay D."/>
            <person name="Verma P.K."/>
        </authorList>
    </citation>
    <scope>NUCLEOTIDE SEQUENCE [LARGE SCALE GENOMIC DNA]</scope>
    <source>
        <strain evidence="3 4">ArDII</strain>
    </source>
</reference>
<feature type="compositionally biased region" description="Polar residues" evidence="2">
    <location>
        <begin position="773"/>
        <end position="791"/>
    </location>
</feature>
<comment type="caution">
    <text evidence="3">The sequence shown here is derived from an EMBL/GenBank/DDBJ whole genome shotgun (WGS) entry which is preliminary data.</text>
</comment>
<feature type="coiled-coil region" evidence="1">
    <location>
        <begin position="445"/>
        <end position="472"/>
    </location>
</feature>
<feature type="compositionally biased region" description="Polar residues" evidence="2">
    <location>
        <begin position="47"/>
        <end position="56"/>
    </location>
</feature>
<feature type="region of interest" description="Disordered" evidence="2">
    <location>
        <begin position="340"/>
        <end position="367"/>
    </location>
</feature>
<evidence type="ECO:0000256" key="1">
    <source>
        <dbReference type="SAM" id="Coils"/>
    </source>
</evidence>
<dbReference type="STRING" id="5454.A0A163DJT9"/>